<name>A0A7X8SGK7_9BACT</name>
<comment type="caution">
    <text evidence="2">The sequence shown here is derived from an EMBL/GenBank/DDBJ whole genome shotgun (WGS) entry which is preliminary data.</text>
</comment>
<proteinExistence type="predicted"/>
<dbReference type="AlphaFoldDB" id="A0A7X8SGK7"/>
<evidence type="ECO:0000256" key="1">
    <source>
        <dbReference type="SAM" id="SignalP"/>
    </source>
</evidence>
<feature type="chain" id="PRO_5030880328" evidence="1">
    <location>
        <begin position="23"/>
        <end position="353"/>
    </location>
</feature>
<sequence>MKQSFLTSAAIILIAAACNTQNDDSATPTPAVETTNLKAFVGADGVSNARITNAVPTNQFITYDNIVMRTGGDVSSLSAFTGWTAPVDENGSGTLTDVPFGSTYFQATYEEETTYTPGDGYDAKGFRSLRLDVTSNFDIIEEIENARNAFNPLIDYSSQPQYHDVNSTTELDDFIMSPDGGRFTFGSVLENTNEFYEMFLNIKIYDEDDNMIQDNTVVVDKAIVVDYTNADEIKEGSYIVLTLKINEVNQAGEDINSSNSGTPGEDGLQYQWIFSGGPEFNVSGMIDAGGEQVPIDGGFNTWDMDALQVTNGVAKGFAIVIDEALTPAVKTMSADLFNFEELTEEDEVIEIEN</sequence>
<reference evidence="2 3" key="1">
    <citation type="submission" date="2020-04" db="EMBL/GenBank/DDBJ databases">
        <title>Flammeovirga sp. SR4, a novel species isolated from seawater.</title>
        <authorList>
            <person name="Wang X."/>
        </authorList>
    </citation>
    <scope>NUCLEOTIDE SEQUENCE [LARGE SCALE GENOMIC DNA]</scope>
    <source>
        <strain evidence="2 3">SR4</strain>
    </source>
</reference>
<feature type="signal peptide" evidence="1">
    <location>
        <begin position="1"/>
        <end position="22"/>
    </location>
</feature>
<gene>
    <name evidence="2" type="ORF">HGP29_01550</name>
</gene>
<keyword evidence="1" id="KW-0732">Signal</keyword>
<dbReference type="RefSeq" id="WP_168880549.1">
    <property type="nucleotide sequence ID" value="NZ_JABAIL010000001.1"/>
</dbReference>
<evidence type="ECO:0000313" key="3">
    <source>
        <dbReference type="Proteomes" id="UP000585050"/>
    </source>
</evidence>
<dbReference type="PROSITE" id="PS51257">
    <property type="entry name" value="PROKAR_LIPOPROTEIN"/>
    <property type="match status" value="1"/>
</dbReference>
<protein>
    <submittedName>
        <fullName evidence="2">Uncharacterized protein</fullName>
    </submittedName>
</protein>
<dbReference type="EMBL" id="JABAIL010000001">
    <property type="protein sequence ID" value="NLR89865.1"/>
    <property type="molecule type" value="Genomic_DNA"/>
</dbReference>
<dbReference type="Proteomes" id="UP000585050">
    <property type="component" value="Unassembled WGS sequence"/>
</dbReference>
<organism evidence="2 3">
    <name type="scientific">Flammeovirga agarivorans</name>
    <dbReference type="NCBI Taxonomy" id="2726742"/>
    <lineage>
        <taxon>Bacteria</taxon>
        <taxon>Pseudomonadati</taxon>
        <taxon>Bacteroidota</taxon>
        <taxon>Cytophagia</taxon>
        <taxon>Cytophagales</taxon>
        <taxon>Flammeovirgaceae</taxon>
        <taxon>Flammeovirga</taxon>
    </lineage>
</organism>
<evidence type="ECO:0000313" key="2">
    <source>
        <dbReference type="EMBL" id="NLR89865.1"/>
    </source>
</evidence>
<keyword evidence="3" id="KW-1185">Reference proteome</keyword>
<accession>A0A7X8SGK7</accession>